<protein>
    <submittedName>
        <fullName evidence="1">Uncharacterized protein</fullName>
    </submittedName>
</protein>
<proteinExistence type="predicted"/>
<dbReference type="EMBL" id="SLXD01000001">
    <property type="protein sequence ID" value="TCP05479.1"/>
    <property type="molecule type" value="Genomic_DNA"/>
</dbReference>
<gene>
    <name evidence="1" type="ORF">EV684_101351</name>
</gene>
<evidence type="ECO:0000313" key="2">
    <source>
        <dbReference type="Proteomes" id="UP000295106"/>
    </source>
</evidence>
<dbReference type="Proteomes" id="UP000295106">
    <property type="component" value="Unassembled WGS sequence"/>
</dbReference>
<organism evidence="1 2">
    <name type="scientific">Rubrivivax gelatinosus</name>
    <name type="common">Rhodocyclus gelatinosus</name>
    <name type="synonym">Rhodopseudomonas gelatinosa</name>
    <dbReference type="NCBI Taxonomy" id="28068"/>
    <lineage>
        <taxon>Bacteria</taxon>
        <taxon>Pseudomonadati</taxon>
        <taxon>Pseudomonadota</taxon>
        <taxon>Betaproteobacteria</taxon>
        <taxon>Burkholderiales</taxon>
        <taxon>Sphaerotilaceae</taxon>
        <taxon>Rubrivivax</taxon>
    </lineage>
</organism>
<accession>A0A4R2MDK6</accession>
<dbReference type="AlphaFoldDB" id="A0A4R2MDK6"/>
<dbReference type="RefSeq" id="WP_132644477.1">
    <property type="nucleotide sequence ID" value="NZ_NRRI01000073.1"/>
</dbReference>
<sequence>MSPPPFRFDLVWPHGRARLELPGAGDPDSDLDAACALAPALAPLAALERWIGMPLDDLRPARTPSPAGAVGLGWGDGGRLLLPPVLLPWGRVPPDELPLVWPAWTVRVRVQSLPLSCVPRAMLRRGALLLLPASFAGEAMAVLLQPAAPMPARTGCWQPRAGRLDLRAAEAPAARPDEAQVWLEAPMDVRASAWFGAEGAAVPLPAGAARLAIAGLAVARGTLVPAGLGWGLLLEDGAAATTAPCEDRTPAWT</sequence>
<comment type="caution">
    <text evidence="1">The sequence shown here is derived from an EMBL/GenBank/DDBJ whole genome shotgun (WGS) entry which is preliminary data.</text>
</comment>
<name>A0A4R2MDK6_RUBGE</name>
<reference evidence="1 2" key="1">
    <citation type="submission" date="2019-03" db="EMBL/GenBank/DDBJ databases">
        <title>Genomic Encyclopedia of Type Strains, Phase IV (KMG-IV): sequencing the most valuable type-strain genomes for metagenomic binning, comparative biology and taxonomic classification.</title>
        <authorList>
            <person name="Goeker M."/>
        </authorList>
    </citation>
    <scope>NUCLEOTIDE SEQUENCE [LARGE SCALE GENOMIC DNA]</scope>
    <source>
        <strain evidence="1 2">DSM 1709</strain>
    </source>
</reference>
<evidence type="ECO:0000313" key="1">
    <source>
        <dbReference type="EMBL" id="TCP05479.1"/>
    </source>
</evidence>